<proteinExistence type="predicted"/>
<name>A0A6N2MTT2_SALVM</name>
<evidence type="ECO:0000313" key="1">
    <source>
        <dbReference type="EMBL" id="VFU51622.1"/>
    </source>
</evidence>
<sequence length="248" mass="26718">MKQKIVIKVKVNGPKSRSKALQIAVGLPGVESAGLGGQDKSQIEVVGDGVDAVELVNLLRKKVGYAELASVAAVAEKKEVNESAVQPVAWPMYGGGMPQTYIYPIHPPNYYQDLSRFIIDSDHLPHNQDHEASDMIKVKVNGPKSRSKALQIAVGLPGVESAGLGGQDKSQIEVVGDGVDAVELVNLLRKKVGYAELASVAAVAEKKEVNESAVQPVAWPMYGGGMPQTYIYPIHPPNYYQDLSRFIM</sequence>
<gene>
    <name evidence="1" type="ORF">SVIM_LOCUS349603</name>
</gene>
<dbReference type="InterPro" id="IPR044296">
    <property type="entry name" value="HIPP46"/>
</dbReference>
<evidence type="ECO:0008006" key="2">
    <source>
        <dbReference type="Google" id="ProtNLM"/>
    </source>
</evidence>
<protein>
    <recommendedName>
        <fullName evidence="2">HMA domain-containing protein</fullName>
    </recommendedName>
</protein>
<dbReference type="PANTHER" id="PTHR46371">
    <property type="entry name" value="OS04G0464100 PROTEIN"/>
    <property type="match status" value="1"/>
</dbReference>
<organism evidence="1">
    <name type="scientific">Salix viminalis</name>
    <name type="common">Common osier</name>
    <name type="synonym">Basket willow</name>
    <dbReference type="NCBI Taxonomy" id="40686"/>
    <lineage>
        <taxon>Eukaryota</taxon>
        <taxon>Viridiplantae</taxon>
        <taxon>Streptophyta</taxon>
        <taxon>Embryophyta</taxon>
        <taxon>Tracheophyta</taxon>
        <taxon>Spermatophyta</taxon>
        <taxon>Magnoliopsida</taxon>
        <taxon>eudicotyledons</taxon>
        <taxon>Gunneridae</taxon>
        <taxon>Pentapetalae</taxon>
        <taxon>rosids</taxon>
        <taxon>fabids</taxon>
        <taxon>Malpighiales</taxon>
        <taxon>Salicaceae</taxon>
        <taxon>Saliceae</taxon>
        <taxon>Salix</taxon>
    </lineage>
</organism>
<accession>A0A6N2MTT2</accession>
<dbReference type="AlphaFoldDB" id="A0A6N2MTT2"/>
<reference evidence="1" key="1">
    <citation type="submission" date="2019-03" db="EMBL/GenBank/DDBJ databases">
        <authorList>
            <person name="Mank J."/>
            <person name="Almeida P."/>
        </authorList>
    </citation>
    <scope>NUCLEOTIDE SEQUENCE</scope>
    <source>
        <strain evidence="1">78183</strain>
    </source>
</reference>
<dbReference type="EMBL" id="CAADRP010001763">
    <property type="protein sequence ID" value="VFU51622.1"/>
    <property type="molecule type" value="Genomic_DNA"/>
</dbReference>
<dbReference type="Gene3D" id="3.30.70.100">
    <property type="match status" value="2"/>
</dbReference>